<proteinExistence type="evidence at transcript level"/>
<reference evidence="1" key="1">
    <citation type="submission" date="2013-07" db="EMBL/GenBank/DDBJ databases">
        <title>Transcriptome sequencing and developmental regulation of gene expression in Anopheles aquasalis.</title>
        <authorList>
            <consortium name="Brazilian Malaria Network (MCT/CNPq/MS/SCTIE/DECIT/PRONEX 555648/2009-5) and Research Network on Bioactive Molecules from Arthropod Vectors (NAP-MOBIARVE"/>
            <consortium name="University of Sao Paulo)"/>
            <person name="Marinotti O."/>
            <person name="Ribeiro J.M.C."/>
            <person name="Costa-da-Silva A.L."/>
            <person name="Silva M.C.P."/>
            <person name="Lopes A.R."/>
            <person name="Barros M.S."/>
            <person name="Sa-Nunes A."/>
            <person name="Konjin B.B."/>
            <person name="Carvalho E."/>
            <person name="Suesdek L."/>
            <person name="Silva-Neto M.A.C."/>
            <person name="Capurro M.L."/>
        </authorList>
    </citation>
    <scope>NUCLEOTIDE SEQUENCE</scope>
    <source>
        <tissue evidence="1">Whole body</tissue>
    </source>
</reference>
<protein>
    <submittedName>
        <fullName evidence="1">Uncharacterized protein</fullName>
    </submittedName>
</protein>
<accession>T1DR24</accession>
<dbReference type="EMBL" id="GAMD01002139">
    <property type="protein sequence ID" value="JAA99451.1"/>
    <property type="molecule type" value="mRNA"/>
</dbReference>
<dbReference type="AlphaFoldDB" id="T1DR24"/>
<sequence>MLKTTNRDGLSAVCFTWFSSLWSVISRYCSKVLILKKRKIKDGWVVWVCVDYLILFAQRYTLSLLYKVFVGWNPIARTSTLRLPISMVELYSTVN</sequence>
<organism evidence="1">
    <name type="scientific">Anopheles aquasalis</name>
    <name type="common">Malaria mosquito</name>
    <dbReference type="NCBI Taxonomy" id="42839"/>
    <lineage>
        <taxon>Eukaryota</taxon>
        <taxon>Metazoa</taxon>
        <taxon>Ecdysozoa</taxon>
        <taxon>Arthropoda</taxon>
        <taxon>Hexapoda</taxon>
        <taxon>Insecta</taxon>
        <taxon>Pterygota</taxon>
        <taxon>Neoptera</taxon>
        <taxon>Endopterygota</taxon>
        <taxon>Diptera</taxon>
        <taxon>Nematocera</taxon>
        <taxon>Culicoidea</taxon>
        <taxon>Culicidae</taxon>
        <taxon>Anophelinae</taxon>
        <taxon>Anopheles</taxon>
    </lineage>
</organism>
<name>T1DR24_ANOAQ</name>
<evidence type="ECO:0000313" key="1">
    <source>
        <dbReference type="EMBL" id="JAA99451.1"/>
    </source>
</evidence>